<dbReference type="SUPFAM" id="SSF53335">
    <property type="entry name" value="S-adenosyl-L-methionine-dependent methyltransferases"/>
    <property type="match status" value="1"/>
</dbReference>
<name>A0A4R9K2C9_9LEPT</name>
<dbReference type="InterPro" id="IPR014729">
    <property type="entry name" value="Rossmann-like_a/b/a_fold"/>
</dbReference>
<dbReference type="OrthoDB" id="609840at2"/>
<accession>A0A4R9K2C9</accession>
<keyword evidence="1" id="KW-0808">Transferase</keyword>
<dbReference type="Proteomes" id="UP000297693">
    <property type="component" value="Unassembled WGS sequence"/>
</dbReference>
<dbReference type="Gene3D" id="3.40.50.150">
    <property type="entry name" value="Vaccinia Virus protein VP39"/>
    <property type="match status" value="1"/>
</dbReference>
<comment type="caution">
    <text evidence="1">The sequence shown here is derived from an EMBL/GenBank/DDBJ whole genome shotgun (WGS) entry which is preliminary data.</text>
</comment>
<dbReference type="EMBL" id="RQGD01000022">
    <property type="protein sequence ID" value="TGL60162.1"/>
    <property type="molecule type" value="Genomic_DNA"/>
</dbReference>
<proteinExistence type="predicted"/>
<reference evidence="1" key="1">
    <citation type="journal article" date="2019" name="PLoS Negl. Trop. Dis.">
        <title>Revisiting the worldwide diversity of Leptospira species in the environment.</title>
        <authorList>
            <person name="Vincent A.T."/>
            <person name="Schiettekatte O."/>
            <person name="Bourhy P."/>
            <person name="Veyrier F.J."/>
            <person name="Picardeau M."/>
        </authorList>
    </citation>
    <scope>NUCLEOTIDE SEQUENCE [LARGE SCALE GENOMIC DNA]</scope>
    <source>
        <strain evidence="1">201702476</strain>
    </source>
</reference>
<sequence length="538" mass="62146">MYLLFPGRHHLLTRFQHEYLSMLGSEGLWGAMDVNGKALEIQKSIKCLVFAVTSANHHQTRRNPLPLYHRAMMIQDFSSDFPFPSNVIPIEDIGHSENFAEYTIKKIEAESDGRLKLTPENTLIVCSSPVLKLYQELGYRILPIERLPGENEKFVTKQPWQVLETIAKSNLPFNEMDDYANYVHPASKRLWQEYGILSRVRMLFNDKLIGDDGDLTESRDYNTYVREMDEIAELKFNESKEFIRPGRIGDIGCAVGSWIKLATSEPALFESDFYGVEIARKLYDICGQRKENGDFQNTNVFFLRKNAVTGLVFPQSSMKTIHTSSLTHEIESYGDRESLLSFLRNRYEELVVGGVWINRDVVGPENKDQMVYLWLNDSDGQNDLEPKLFAQKADKKKYLDSLSTYGRFFVFQREFRKDQSYQLNYSIVSIEGRNYLHLTLKDACEFLSKKDYTDNWDSEMHESFCFFSFSEWKDIMKQTGFQIMSGSHAYANPWIINKRYVSKAEIYSSDANTPTLSADLISIPFPVTNMLLVGVKQG</sequence>
<keyword evidence="2" id="KW-1185">Reference proteome</keyword>
<dbReference type="RefSeq" id="WP_135623088.1">
    <property type="nucleotide sequence ID" value="NZ_RQGD01000022.1"/>
</dbReference>
<dbReference type="Gene3D" id="3.40.50.620">
    <property type="entry name" value="HUPs"/>
    <property type="match status" value="1"/>
</dbReference>
<gene>
    <name evidence="1" type="ORF">EHQ58_06575</name>
</gene>
<dbReference type="AlphaFoldDB" id="A0A4R9K2C9"/>
<evidence type="ECO:0000313" key="1">
    <source>
        <dbReference type="EMBL" id="TGL60162.1"/>
    </source>
</evidence>
<evidence type="ECO:0000313" key="2">
    <source>
        <dbReference type="Proteomes" id="UP000297693"/>
    </source>
</evidence>
<protein>
    <submittedName>
        <fullName evidence="1">Transferase</fullName>
    </submittedName>
</protein>
<dbReference type="GO" id="GO:0016740">
    <property type="term" value="F:transferase activity"/>
    <property type="evidence" value="ECO:0007669"/>
    <property type="project" value="UniProtKB-KW"/>
</dbReference>
<organism evidence="1 2">
    <name type="scientific">Leptospira ognonensis</name>
    <dbReference type="NCBI Taxonomy" id="2484945"/>
    <lineage>
        <taxon>Bacteria</taxon>
        <taxon>Pseudomonadati</taxon>
        <taxon>Spirochaetota</taxon>
        <taxon>Spirochaetia</taxon>
        <taxon>Leptospirales</taxon>
        <taxon>Leptospiraceae</taxon>
        <taxon>Leptospira</taxon>
    </lineage>
</organism>
<dbReference type="InterPro" id="IPR029063">
    <property type="entry name" value="SAM-dependent_MTases_sf"/>
</dbReference>